<evidence type="ECO:0000259" key="7">
    <source>
        <dbReference type="Pfam" id="PF07669"/>
    </source>
</evidence>
<accession>A0ABT8LB84</accession>
<sequence length="1465" mass="170079">MKYTGITIRGNILSFEKLEKIQQAETAFQSVTDFGFDKNDNLRDEIGSTWSESKLLWSIFQKKIESLPEKETGTSETRKLWMIPFLMQLGYDPESIKAQEIAGQSFAISHQDSKLKEFPILIMGYKDKLDRKPESFRLRMSPHALMQEYLNRTENVYGLVSNGKQLRLLRDSYRLAKLSFIEFNLEKIFEEELYFEFALLFRLLHSSRMPRSVHQAEKSPIETYHQDSLDSGARIRDQLRHKVKEAMEILANGLIWEHSNEKFTLAIQEKKIDPLQFYKFLLRIIYRIIFLGTIEERDLIFPGKDPKEKAYSDFLRKKSIYFKFYSIERLRKLASSKVYINPAKHDLWKGLITTFKLFEPIGEGKKLGILPLGGDLFSTDGLRIDGFNLEALTCKNKTVLAIIENLTTFQDTTGSKVRVNYRDLDVEELGSIYEALLELRPYFNTEAGRPIFGFSEGSQRKLTGSYYTRHDLVAQLIKTALYPVLDDRLGKANTKEEKEEAILKIKVCDPAAGSGHFLIAAAKALGFELAKIRSDEENPGEKWVLDATRDIISQCIHGVDKNPDAVELCRISLWLTGHSNGKPLTFIDHKIKCGDSLVGVDKLVRLQAGIPDYAFKPVTGDDKTTANTLKKRNNEFLKKKQYSIFFTSDVKAHQHRFAKKYRELNQLKIESAQDYSKAKSVYQKTHIDPLWQKDHTASNLFTWAFFQPYQENARESDLVHSEFLFQYLMSGGSINAKLEALANVRALEYRFFHWFLEFPDVFEKEGFDVILGNPPWERVNLSDKEFFSTRKPEISDIPKSSDRNKVIRSLEQSDPILFKEYNDAVIIAEKEIKYYKTKELFQYGNSGLLNTYPLFTERVINTLNHDGHIGFVIPSGFFTDDTLSRLFGYCIKKKYVYSIYDFENSKKIFPDIHRQTRFSLITLSKLKKPEYFFAQFYCQDPVEITVEANKIRIGAEDINRFNPNNKVCPSFRTQFEYDLNKKLYQFGVLKNSKDHKNSSHIHRMINMSTDSHLLKDYHQNHLLPVYESKLIHHYDHRFASFEGLSVEDKSKGNTAKPTTDQKKLYDFRITPRYFAGNSTYHEKNKSWDWSHSWYLAYRDIAASTNERTSISAIIPPSVNSNSIYLIFDPNVIDLVLFHGLMNSIIFDFVVRSKVNLHLPPVTLQQTPCIRFSQLELDQKLFLIPRILELDYTAWDVRGYANSVWGDCCDDVKQAILNQWEESKKVVGYHDWELPSWASEISQIDYSMETGIPITPFMWNETRRENIKAELDAYFALLFGLSQDEVRYILEPKELFGNDFHGDTFPVLKSKELKKYGEYRTRRLVLEAYDRLRPTWDMEVHLAKLKEVWEKYQEDLSEKKRPAPSPKKPKPKPTKVKEPKSQYGIFGNEEVQIAEKVTLGSKVKARNLTQGKDLAFIIVKSPKNAQAEPEYQPISITSHLALPMINAKVGYRFKVGDQEYEILSVK</sequence>
<dbReference type="Proteomes" id="UP001172083">
    <property type="component" value="Unassembled WGS sequence"/>
</dbReference>
<dbReference type="InterPro" id="IPR029063">
    <property type="entry name" value="SAM-dependent_MTases_sf"/>
</dbReference>
<dbReference type="InterPro" id="IPR002052">
    <property type="entry name" value="DNA_methylase_N6_adenine_CS"/>
</dbReference>
<evidence type="ECO:0000256" key="2">
    <source>
        <dbReference type="ARBA" id="ARBA00022603"/>
    </source>
</evidence>
<evidence type="ECO:0000256" key="1">
    <source>
        <dbReference type="ARBA" id="ARBA00011900"/>
    </source>
</evidence>
<gene>
    <name evidence="8" type="ORF">QQ020_23335</name>
</gene>
<comment type="caution">
    <text evidence="8">The sequence shown here is derived from an EMBL/GenBank/DDBJ whole genome shotgun (WGS) entry which is preliminary data.</text>
</comment>
<dbReference type="EC" id="2.1.1.72" evidence="1"/>
<dbReference type="Pfam" id="PF07669">
    <property type="entry name" value="Eco57I"/>
    <property type="match status" value="2"/>
</dbReference>
<dbReference type="SUPFAM" id="SSF53335">
    <property type="entry name" value="S-adenosyl-L-methionine-dependent methyltransferases"/>
    <property type="match status" value="1"/>
</dbReference>
<dbReference type="PANTHER" id="PTHR33841:SF1">
    <property type="entry name" value="DNA METHYLTRANSFERASE A"/>
    <property type="match status" value="1"/>
</dbReference>
<feature type="domain" description="Type II methyltransferase M.TaqI-like" evidence="7">
    <location>
        <begin position="835"/>
        <end position="909"/>
    </location>
</feature>
<protein>
    <recommendedName>
        <fullName evidence="1">site-specific DNA-methyltransferase (adenine-specific)</fullName>
        <ecNumber evidence="1">2.1.1.72</ecNumber>
    </recommendedName>
</protein>
<evidence type="ECO:0000256" key="6">
    <source>
        <dbReference type="SAM" id="MobiDB-lite"/>
    </source>
</evidence>
<keyword evidence="4" id="KW-0949">S-adenosyl-L-methionine</keyword>
<dbReference type="PANTHER" id="PTHR33841">
    <property type="entry name" value="DNA METHYLTRANSFERASE YEEA-RELATED"/>
    <property type="match status" value="1"/>
</dbReference>
<dbReference type="PRINTS" id="PR00507">
    <property type="entry name" value="N12N6MTFRASE"/>
</dbReference>
<evidence type="ECO:0000313" key="8">
    <source>
        <dbReference type="EMBL" id="MDN5215034.1"/>
    </source>
</evidence>
<dbReference type="Gene3D" id="3.10.50.30">
    <property type="entry name" value="Transcription elongation factor, GreA/GreB, C-terminal domain"/>
    <property type="match status" value="1"/>
</dbReference>
<dbReference type="GO" id="GO:0008168">
    <property type="term" value="F:methyltransferase activity"/>
    <property type="evidence" value="ECO:0007669"/>
    <property type="project" value="UniProtKB-KW"/>
</dbReference>
<evidence type="ECO:0000256" key="3">
    <source>
        <dbReference type="ARBA" id="ARBA00022679"/>
    </source>
</evidence>
<dbReference type="PROSITE" id="PS00092">
    <property type="entry name" value="N6_MTASE"/>
    <property type="match status" value="1"/>
</dbReference>
<dbReference type="Gene3D" id="3.40.50.150">
    <property type="entry name" value="Vaccinia Virus protein VP39"/>
    <property type="match status" value="2"/>
</dbReference>
<feature type="domain" description="Type II methyltransferase M.TaqI-like" evidence="7">
    <location>
        <begin position="554"/>
        <end position="785"/>
    </location>
</feature>
<proteinExistence type="predicted"/>
<dbReference type="InterPro" id="IPR050953">
    <property type="entry name" value="N4_N6_ade-DNA_methylase"/>
</dbReference>
<evidence type="ECO:0000256" key="4">
    <source>
        <dbReference type="ARBA" id="ARBA00022691"/>
    </source>
</evidence>
<reference evidence="8" key="1">
    <citation type="submission" date="2023-06" db="EMBL/GenBank/DDBJ databases">
        <title>Genomic of Agaribacillus aureum.</title>
        <authorList>
            <person name="Wang G."/>
        </authorList>
    </citation>
    <scope>NUCLEOTIDE SEQUENCE</scope>
    <source>
        <strain evidence="8">BMA12</strain>
    </source>
</reference>
<dbReference type="GO" id="GO:0032259">
    <property type="term" value="P:methylation"/>
    <property type="evidence" value="ECO:0007669"/>
    <property type="project" value="UniProtKB-KW"/>
</dbReference>
<dbReference type="InterPro" id="IPR011639">
    <property type="entry name" value="MethylTrfase_TaqI-like_dom"/>
</dbReference>
<feature type="region of interest" description="Disordered" evidence="6">
    <location>
        <begin position="1355"/>
        <end position="1380"/>
    </location>
</feature>
<keyword evidence="9" id="KW-1185">Reference proteome</keyword>
<organism evidence="8 9">
    <name type="scientific">Agaribacillus aureus</name>
    <dbReference type="NCBI Taxonomy" id="3051825"/>
    <lineage>
        <taxon>Bacteria</taxon>
        <taxon>Pseudomonadati</taxon>
        <taxon>Bacteroidota</taxon>
        <taxon>Cytophagia</taxon>
        <taxon>Cytophagales</taxon>
        <taxon>Splendidivirgaceae</taxon>
        <taxon>Agaribacillus</taxon>
    </lineage>
</organism>
<comment type="catalytic activity">
    <reaction evidence="5">
        <text>a 2'-deoxyadenosine in DNA + S-adenosyl-L-methionine = an N(6)-methyl-2'-deoxyadenosine in DNA + S-adenosyl-L-homocysteine + H(+)</text>
        <dbReference type="Rhea" id="RHEA:15197"/>
        <dbReference type="Rhea" id="RHEA-COMP:12418"/>
        <dbReference type="Rhea" id="RHEA-COMP:12419"/>
        <dbReference type="ChEBI" id="CHEBI:15378"/>
        <dbReference type="ChEBI" id="CHEBI:57856"/>
        <dbReference type="ChEBI" id="CHEBI:59789"/>
        <dbReference type="ChEBI" id="CHEBI:90615"/>
        <dbReference type="ChEBI" id="CHEBI:90616"/>
        <dbReference type="EC" id="2.1.1.72"/>
    </reaction>
</comment>
<evidence type="ECO:0000313" key="9">
    <source>
        <dbReference type="Proteomes" id="UP001172083"/>
    </source>
</evidence>
<keyword evidence="3" id="KW-0808">Transferase</keyword>
<dbReference type="InterPro" id="IPR036953">
    <property type="entry name" value="GreA/GreB_C_sf"/>
</dbReference>
<evidence type="ECO:0000256" key="5">
    <source>
        <dbReference type="ARBA" id="ARBA00047942"/>
    </source>
</evidence>
<keyword evidence="2 8" id="KW-0489">Methyltransferase</keyword>
<name>A0ABT8LB84_9BACT</name>
<dbReference type="EMBL" id="JAUJEB010000005">
    <property type="protein sequence ID" value="MDN5215034.1"/>
    <property type="molecule type" value="Genomic_DNA"/>
</dbReference>
<dbReference type="RefSeq" id="WP_346760372.1">
    <property type="nucleotide sequence ID" value="NZ_JAUJEB010000005.1"/>
</dbReference>